<accession>A0A8H5ZFC2</accession>
<dbReference type="OMA" id="PKADWDD"/>
<proteinExistence type="predicted"/>
<evidence type="ECO:0000313" key="1">
    <source>
        <dbReference type="EMBL" id="KAF5847704.1"/>
    </source>
</evidence>
<sequence>MSEEAVNIRHYDRTSRDMNRDTDFYKDTNVLLTAPILSPLPRLVATPTAYSGSCLALSPQLIAYLQTLLAPPPCIAVSIGSGFGLLEAYLMTGPSTFHVIGVEVAPGPNKYLPPSHHRLVNGTRFLEPLAEQAQIWLFVYPRRVGLIQEYMAAYGQGAVERIIWAGPKADWDDYRPCFADWTVQEQEADMVGGRGWEMIVVVDKKSA</sequence>
<protein>
    <submittedName>
        <fullName evidence="1">Uncharacterized protein</fullName>
    </submittedName>
</protein>
<evidence type="ECO:0000313" key="2">
    <source>
        <dbReference type="Proteomes" id="UP000624244"/>
    </source>
</evidence>
<organism evidence="1 2">
    <name type="scientific">Cochliobolus sativus</name>
    <name type="common">Common root rot and spot blotch fungus</name>
    <name type="synonym">Bipolaris sorokiniana</name>
    <dbReference type="NCBI Taxonomy" id="45130"/>
    <lineage>
        <taxon>Eukaryota</taxon>
        <taxon>Fungi</taxon>
        <taxon>Dikarya</taxon>
        <taxon>Ascomycota</taxon>
        <taxon>Pezizomycotina</taxon>
        <taxon>Dothideomycetes</taxon>
        <taxon>Pleosporomycetidae</taxon>
        <taxon>Pleosporales</taxon>
        <taxon>Pleosporineae</taxon>
        <taxon>Pleosporaceae</taxon>
        <taxon>Bipolaris</taxon>
    </lineage>
</organism>
<dbReference type="Proteomes" id="UP000624244">
    <property type="component" value="Unassembled WGS sequence"/>
</dbReference>
<gene>
    <name evidence="1" type="ORF">GGP41_008932</name>
</gene>
<dbReference type="EMBL" id="WNKQ01000012">
    <property type="protein sequence ID" value="KAF5847704.1"/>
    <property type="molecule type" value="Genomic_DNA"/>
</dbReference>
<name>A0A8H5ZFC2_COCSA</name>
<reference evidence="1" key="1">
    <citation type="submission" date="2019-11" db="EMBL/GenBank/DDBJ databases">
        <title>Bipolaris sorokiniana Genome sequencing.</title>
        <authorList>
            <person name="Wang H."/>
        </authorList>
    </citation>
    <scope>NUCLEOTIDE SEQUENCE</scope>
</reference>
<comment type="caution">
    <text evidence="1">The sequence shown here is derived from an EMBL/GenBank/DDBJ whole genome shotgun (WGS) entry which is preliminary data.</text>
</comment>
<dbReference type="AlphaFoldDB" id="A0A8H5ZFC2"/>